<feature type="transmembrane region" description="Helical" evidence="11">
    <location>
        <begin position="229"/>
        <end position="251"/>
    </location>
</feature>
<evidence type="ECO:0000256" key="4">
    <source>
        <dbReference type="ARBA" id="ARBA00016962"/>
    </source>
</evidence>
<evidence type="ECO:0000256" key="11">
    <source>
        <dbReference type="SAM" id="Phobius"/>
    </source>
</evidence>
<reference evidence="13 14" key="1">
    <citation type="journal article" date="2016" name="Front. Microbiol.">
        <title>Comprehensive Phylogenetic Analysis of Bovine Non-aureus Staphylococci Species Based on Whole-Genome Sequencing.</title>
        <authorList>
            <person name="Naushad S."/>
            <person name="Barkema H.W."/>
            <person name="Luby C."/>
            <person name="Condas L.A."/>
            <person name="Nobrega D.B."/>
            <person name="Carson D.A."/>
            <person name="De Buck J."/>
        </authorList>
    </citation>
    <scope>NUCLEOTIDE SEQUENCE [LARGE SCALE GENOMIC DNA]</scope>
    <source>
        <strain evidence="13 14">SNUC 4781</strain>
    </source>
</reference>
<keyword evidence="7 11" id="KW-0812">Transmembrane</keyword>
<evidence type="ECO:0000256" key="1">
    <source>
        <dbReference type="ARBA" id="ARBA00004651"/>
    </source>
</evidence>
<evidence type="ECO:0000256" key="3">
    <source>
        <dbReference type="ARBA" id="ARBA00011131"/>
    </source>
</evidence>
<dbReference type="GO" id="GO:0005886">
    <property type="term" value="C:plasma membrane"/>
    <property type="evidence" value="ECO:0007669"/>
    <property type="project" value="UniProtKB-SubCell"/>
</dbReference>
<dbReference type="InterPro" id="IPR051125">
    <property type="entry name" value="ABC-4/HrtB_transporter"/>
</dbReference>
<organism evidence="13 14">
    <name type="scientific">Staphylococcus gallinarum</name>
    <dbReference type="NCBI Taxonomy" id="1293"/>
    <lineage>
        <taxon>Bacteria</taxon>
        <taxon>Bacillati</taxon>
        <taxon>Bacillota</taxon>
        <taxon>Bacilli</taxon>
        <taxon>Bacillales</taxon>
        <taxon>Staphylococcaceae</taxon>
        <taxon>Staphylococcus</taxon>
    </lineage>
</organism>
<accession>A0A3A0VSJ7</accession>
<comment type="caution">
    <text evidence="13">The sequence shown here is derived from an EMBL/GenBank/DDBJ whole genome shotgun (WGS) entry which is preliminary data.</text>
</comment>
<dbReference type="Pfam" id="PF02687">
    <property type="entry name" value="FtsX"/>
    <property type="match status" value="1"/>
</dbReference>
<keyword evidence="6" id="KW-1003">Cell membrane</keyword>
<dbReference type="PANTHER" id="PTHR43738">
    <property type="entry name" value="ABC TRANSPORTER, MEMBRANE PROTEIN"/>
    <property type="match status" value="1"/>
</dbReference>
<evidence type="ECO:0000313" key="13">
    <source>
        <dbReference type="EMBL" id="RIP37384.1"/>
    </source>
</evidence>
<evidence type="ECO:0000256" key="5">
    <source>
        <dbReference type="ARBA" id="ARBA00022448"/>
    </source>
</evidence>
<name>A0A3A0VSJ7_STAGA</name>
<keyword evidence="8 11" id="KW-1133">Transmembrane helix</keyword>
<keyword evidence="5" id="KW-0813">Transport</keyword>
<gene>
    <name evidence="13" type="ORF">BUZ14_02180</name>
</gene>
<dbReference type="EMBL" id="QYJN01000001">
    <property type="protein sequence ID" value="RIP37384.1"/>
    <property type="molecule type" value="Genomic_DNA"/>
</dbReference>
<dbReference type="RefSeq" id="WP_119484197.1">
    <property type="nucleotide sequence ID" value="NZ_QYJN01000001.1"/>
</dbReference>
<evidence type="ECO:0000256" key="8">
    <source>
        <dbReference type="ARBA" id="ARBA00022989"/>
    </source>
</evidence>
<evidence type="ECO:0000256" key="9">
    <source>
        <dbReference type="ARBA" id="ARBA00023136"/>
    </source>
</evidence>
<comment type="subcellular location">
    <subcellularLocation>
        <location evidence="1">Cell membrane</location>
        <topology evidence="1">Multi-pass membrane protein</topology>
    </subcellularLocation>
</comment>
<evidence type="ECO:0000256" key="6">
    <source>
        <dbReference type="ARBA" id="ARBA00022475"/>
    </source>
</evidence>
<evidence type="ECO:0000259" key="12">
    <source>
        <dbReference type="Pfam" id="PF02687"/>
    </source>
</evidence>
<sequence length="350" mass="39023">MKLAWNEIKYYKFRYMLIMLIILLLATMVLFISGLAQGLGRENVSLLDNMKAQKFVMENNKKPQLEQSNIQNQQQKEIKTILNQQPLQLTSQTLKLNEDEEAVTMINLLDKDKPQLNNGKYPEKSNEIAINEKLKAQGVSIGDQVQLKSGEKLKVTGEIEDTMYAHSSVVLIPQQGLEKLNAKTSTVYPLEKVSKQQRQELNKVSDIKVVNKADVMNAIPSYQAEQSPLNMMVISLFVISAIVLTAFFYVMTIQKTAEIGILKAIGIRTRHLITALLAQIIVTTMIGVIVAIGIILLLSTIMPVTMPFHVTTMNLILVFAIFIVVAVVGALLSLIKLFSVDPIDAIGGRE</sequence>
<proteinExistence type="inferred from homology"/>
<dbReference type="InterPro" id="IPR003838">
    <property type="entry name" value="ABC3_permease_C"/>
</dbReference>
<evidence type="ECO:0000313" key="14">
    <source>
        <dbReference type="Proteomes" id="UP000265541"/>
    </source>
</evidence>
<comment type="function">
    <text evidence="10">Part of the ABC transporter complex hrt involved in hemin import. Responsible for the translocation of the substrate across the membrane.</text>
</comment>
<feature type="domain" description="ABC3 transporter permease C-terminal" evidence="12">
    <location>
        <begin position="231"/>
        <end position="341"/>
    </location>
</feature>
<dbReference type="PANTHER" id="PTHR43738:SF1">
    <property type="entry name" value="HEMIN TRANSPORT SYSTEM PERMEASE PROTEIN HRTB-RELATED"/>
    <property type="match status" value="1"/>
</dbReference>
<dbReference type="Proteomes" id="UP000265541">
    <property type="component" value="Unassembled WGS sequence"/>
</dbReference>
<evidence type="ECO:0000256" key="10">
    <source>
        <dbReference type="ARBA" id="ARBA00024973"/>
    </source>
</evidence>
<keyword evidence="9 11" id="KW-0472">Membrane</keyword>
<evidence type="ECO:0000256" key="2">
    <source>
        <dbReference type="ARBA" id="ARBA00008697"/>
    </source>
</evidence>
<dbReference type="OrthoDB" id="384327at2"/>
<feature type="transmembrane region" description="Helical" evidence="11">
    <location>
        <begin position="272"/>
        <end position="301"/>
    </location>
</feature>
<feature type="transmembrane region" description="Helical" evidence="11">
    <location>
        <begin position="313"/>
        <end position="335"/>
    </location>
</feature>
<comment type="similarity">
    <text evidence="2">Belongs to the ABC-4 integral membrane protein family. HrtB subfamily.</text>
</comment>
<protein>
    <recommendedName>
        <fullName evidence="4">Putative hemin transport system permease protein HrtB</fullName>
    </recommendedName>
</protein>
<dbReference type="AlphaFoldDB" id="A0A3A0VSJ7"/>
<comment type="subunit">
    <text evidence="3">The complex is composed of two ATP-binding proteins (HrtA), two transmembrane proteins (HrtB) and a solute-binding protein.</text>
</comment>
<evidence type="ECO:0000256" key="7">
    <source>
        <dbReference type="ARBA" id="ARBA00022692"/>
    </source>
</evidence>